<dbReference type="AlphaFoldDB" id="A0AA36MKD6"/>
<feature type="transmembrane region" description="Helical" evidence="2">
    <location>
        <begin position="1001"/>
        <end position="1018"/>
    </location>
</feature>
<proteinExistence type="predicted"/>
<feature type="coiled-coil region" evidence="1">
    <location>
        <begin position="1018"/>
        <end position="1045"/>
    </location>
</feature>
<sequence>MTGQISQYGRFLRGRPPALLGRRVERLSEVRKPRAVGPGYAIDSASGVVRSNLGATESTPRQLCREALRENVQSRPLLRQAAQRATTPAECVLVLSHLAHSRPVDEPSMRLLAEKLKQSPTISAKQFCLAASAFARARLWVATFGSMVSDLNRQEGSVLSLKDFNQTDLVQLLRFVSVFGGLIEDKDALWTAAGSRLQEEEQKGQRLDATGLVSLLRSLVQAEHPSLATWLRARLLEELPVCSPRQLASALLDLGALELLDSRTVQTLQREVTRTMSSNPEAMRPRDLASILAGYSKLSDLDQRQDLMFPLLPQMQALMPGCSVSDLCEVLHALAAAHITVRALLETWSSNFLDKALVPRSQNGATEPLSLSPSQLSLAIADLVKLRFVNQDPHGTFHALLKSVSDVSPALGGLSVCHVVSALARLKHADKGQSAKGLLNTDEDFQKTLVHKLEAQLVSKVEELQPQGIAASAEAFVKLQHISEELFNCLTTASMKCLAEFSSEDFAMMSSALGTAQKTLVSFQGDVLEQFGRQAARSLTESAWTPRQVAQVLQPFSKPPEGLLHAALRHLRTQTSSYSPRDLALFLNGLQSCGVLSTNKALAADVWDVSQERLPLRGGSETLAIAKSLVQLRSVIPLGKLRYRFRVLSHRLQQAFAAGTVQLQEQAEVLRLWALLGLRDWPLLAELARNALEVLSASALRALADGKPLPLPAEDDLSQAVYAYAKLGAPQLVPSAYRPAVAEFFIQALKALHSAKSVPSLPDRALRQLMLGIAFCGPLDEEAQLQKELLQEGLENWLPLGKWKEGGPARLVASCAATEFGLKPGDFSAEAAEAFAALLQPREAESPELRSLERQLLEALERFVDDWKSKNPWALQADASHGTSAPCVSINHPTPPCEIRLAVPAWKVAFQVGHAEDFFSGPREAWVDGPGWGQLAEEELDHGALLGDFVFEDETGDSFEASEDAAQWQRLPALQMRLLKGLGWTVVEVPYAQQLTFPQKLVYTSAVLNFAVLSFVWVKRQMRMADKEQKEVEELQATMAEVSADNWSANSRFRCFFAAQQYYMLNSAGPEEETAPEAKKMLDVLAQCREDLYWKIPKETPASRPVQSTAPQK</sequence>
<keyword evidence="2" id="KW-0472">Membrane</keyword>
<evidence type="ECO:0000313" key="4">
    <source>
        <dbReference type="Proteomes" id="UP001178507"/>
    </source>
</evidence>
<gene>
    <name evidence="3" type="ORF">EVOR1521_LOCUS1314</name>
</gene>
<evidence type="ECO:0000256" key="1">
    <source>
        <dbReference type="SAM" id="Coils"/>
    </source>
</evidence>
<dbReference type="EMBL" id="CAUJNA010000039">
    <property type="protein sequence ID" value="CAJ1370843.1"/>
    <property type="molecule type" value="Genomic_DNA"/>
</dbReference>
<evidence type="ECO:0000313" key="3">
    <source>
        <dbReference type="EMBL" id="CAJ1370843.1"/>
    </source>
</evidence>
<evidence type="ECO:0000256" key="2">
    <source>
        <dbReference type="SAM" id="Phobius"/>
    </source>
</evidence>
<dbReference type="Proteomes" id="UP001178507">
    <property type="component" value="Unassembled WGS sequence"/>
</dbReference>
<keyword evidence="4" id="KW-1185">Reference proteome</keyword>
<organism evidence="3 4">
    <name type="scientific">Effrenium voratum</name>
    <dbReference type="NCBI Taxonomy" id="2562239"/>
    <lineage>
        <taxon>Eukaryota</taxon>
        <taxon>Sar</taxon>
        <taxon>Alveolata</taxon>
        <taxon>Dinophyceae</taxon>
        <taxon>Suessiales</taxon>
        <taxon>Symbiodiniaceae</taxon>
        <taxon>Effrenium</taxon>
    </lineage>
</organism>
<keyword evidence="2" id="KW-1133">Transmembrane helix</keyword>
<name>A0AA36MKD6_9DINO</name>
<comment type="caution">
    <text evidence="3">The sequence shown here is derived from an EMBL/GenBank/DDBJ whole genome shotgun (WGS) entry which is preliminary data.</text>
</comment>
<reference evidence="3" key="1">
    <citation type="submission" date="2023-08" db="EMBL/GenBank/DDBJ databases">
        <authorList>
            <person name="Chen Y."/>
            <person name="Shah S."/>
            <person name="Dougan E. K."/>
            <person name="Thang M."/>
            <person name="Chan C."/>
        </authorList>
    </citation>
    <scope>NUCLEOTIDE SEQUENCE</scope>
</reference>
<keyword evidence="1" id="KW-0175">Coiled coil</keyword>
<protein>
    <submittedName>
        <fullName evidence="3">Uncharacterized protein</fullName>
    </submittedName>
</protein>
<accession>A0AA36MKD6</accession>
<keyword evidence="2" id="KW-0812">Transmembrane</keyword>